<comment type="similarity">
    <text evidence="1">Belongs to the phD/YefM antitoxin family.</text>
</comment>
<gene>
    <name evidence="2" type="ORF">ARTHRO_61047</name>
</gene>
<dbReference type="RefSeq" id="WP_008056332.1">
    <property type="nucleotide sequence ID" value="NZ_FO818640.1"/>
</dbReference>
<accession>A0A9P1KJM9</accession>
<dbReference type="Proteomes" id="UP000032946">
    <property type="component" value="Chromosome"/>
</dbReference>
<dbReference type="AlphaFoldDB" id="A0A9P1KJM9"/>
<keyword evidence="3" id="KW-1185">Reference proteome</keyword>
<evidence type="ECO:0008006" key="4">
    <source>
        <dbReference type="Google" id="ProtNLM"/>
    </source>
</evidence>
<evidence type="ECO:0000256" key="1">
    <source>
        <dbReference type="ARBA" id="ARBA00009981"/>
    </source>
</evidence>
<dbReference type="SUPFAM" id="SSF143120">
    <property type="entry name" value="YefM-like"/>
    <property type="match status" value="1"/>
</dbReference>
<protein>
    <recommendedName>
        <fullName evidence="4">Prevent-host-death family protein</fullName>
    </recommendedName>
</protein>
<proteinExistence type="inferred from homology"/>
<reference evidence="2 3" key="1">
    <citation type="submission" date="2014-02" db="EMBL/GenBank/DDBJ databases">
        <authorList>
            <person name="Genoscope - CEA"/>
        </authorList>
    </citation>
    <scope>NUCLEOTIDE SEQUENCE [LARGE SCALE GENOMIC DNA]</scope>
    <source>
        <strain evidence="2 3">PCC 8005</strain>
    </source>
</reference>
<name>A0A9P1KJM9_9CYAN</name>
<organism evidence="2 3">
    <name type="scientific">Limnospira indica PCC 8005</name>
    <dbReference type="NCBI Taxonomy" id="376219"/>
    <lineage>
        <taxon>Bacteria</taxon>
        <taxon>Bacillati</taxon>
        <taxon>Cyanobacteriota</taxon>
        <taxon>Cyanophyceae</taxon>
        <taxon>Oscillatoriophycideae</taxon>
        <taxon>Oscillatoriales</taxon>
        <taxon>Sirenicapillariaceae</taxon>
        <taxon>Limnospira</taxon>
    </lineage>
</organism>
<evidence type="ECO:0000313" key="3">
    <source>
        <dbReference type="Proteomes" id="UP000032946"/>
    </source>
</evidence>
<dbReference type="InterPro" id="IPR036165">
    <property type="entry name" value="YefM-like_sf"/>
</dbReference>
<evidence type="ECO:0000313" key="2">
    <source>
        <dbReference type="EMBL" id="CDM98446.1"/>
    </source>
</evidence>
<sequence length="158" mass="17368">MKTLNLSQATAPLTEYMATLDRQPLIITVDEQPQAALMSIRLADELTHSFNSHPEFIAKAARHLEANGGEFRVEAVHSGRSLADYIQQMSDRPIIITVDAQATAVLIPIRDADLETASLSLNPSFIEMLTESRIRLKTEGGISLAQLNQELSDCHSPT</sequence>
<dbReference type="EMBL" id="FO818640">
    <property type="protein sequence ID" value="CDM98446.1"/>
    <property type="molecule type" value="Genomic_DNA"/>
</dbReference>